<dbReference type="EMBL" id="DTIY01000021">
    <property type="protein sequence ID" value="HGY38812.1"/>
    <property type="molecule type" value="Genomic_DNA"/>
</dbReference>
<proteinExistence type="predicted"/>
<gene>
    <name evidence="1" type="ORF">ENW11_03250</name>
</gene>
<dbReference type="Pfam" id="PF10923">
    <property type="entry name" value="BrxC_BrxD"/>
    <property type="match status" value="1"/>
</dbReference>
<reference evidence="1" key="1">
    <citation type="journal article" date="2020" name="mSystems">
        <title>Genome- and Community-Level Interaction Insights into Carbon Utilization and Element Cycling Functions of Hydrothermarchaeota in Hydrothermal Sediment.</title>
        <authorList>
            <person name="Zhou Z."/>
            <person name="Liu Y."/>
            <person name="Xu W."/>
            <person name="Pan J."/>
            <person name="Luo Z.H."/>
            <person name="Li M."/>
        </authorList>
    </citation>
    <scope>NUCLEOTIDE SEQUENCE [LARGE SCALE GENOMIC DNA]</scope>
    <source>
        <strain evidence="1">SpSt-82</strain>
    </source>
</reference>
<dbReference type="Gene3D" id="3.40.50.300">
    <property type="entry name" value="P-loop containing nucleotide triphosphate hydrolases"/>
    <property type="match status" value="1"/>
</dbReference>
<sequence length="433" mass="50249">MCEKGRKMPGGRVYHPKYGYGTVRRGRNKGFELEVAFDSGLIRWIALNELVEAQEYAEKFRVSLSFPPFSRECLKSRRMIEAFRLGIVPYDCVEDFTFGRDNERTQVQEWLDAENDNVLIVVGEYGAGKTHFLQYVLGRALREGFATSWVSMDPREAPFSKPKRVYSHLVRNFRFCSPENGQLARFRDFLKLAIAQGAFRDQMYFRHLVGKTNDETLWNWIEAREARCKPAGNTIWDYRYLPGLYDYGSAANIYCYLLSSLGWAARKIVKLRGLFIAFDEAETIDAHTYHYELEKGLNFLRALIHTANNNFEKLHDLSRCCKGQEVPFLYREPSGLKIVFAFTCLSSVMSELGDLPKITLEPLEDDALREAFEHICRLYDDAYNCPETHLSKDGIFRRIVARKNHVRLFVKGSVEAMDLVRFHPEKSLDEILR</sequence>
<protein>
    <recommendedName>
        <fullName evidence="2">ATP-binding protein</fullName>
    </recommendedName>
</protein>
<dbReference type="SUPFAM" id="SSF52540">
    <property type="entry name" value="P-loop containing nucleoside triphosphate hydrolases"/>
    <property type="match status" value="1"/>
</dbReference>
<comment type="caution">
    <text evidence="1">The sequence shown here is derived from an EMBL/GenBank/DDBJ whole genome shotgun (WGS) entry which is preliminary data.</text>
</comment>
<name>A0A7V4TFF0_9BACT</name>
<dbReference type="AlphaFoldDB" id="A0A7V4TFF0"/>
<dbReference type="InterPro" id="IPR021228">
    <property type="entry name" value="BrxD"/>
</dbReference>
<accession>A0A7V4TFF0</accession>
<organism evidence="1">
    <name type="scientific">Candidatus Caldatribacterium saccharofermentans</name>
    <dbReference type="NCBI Taxonomy" id="1454753"/>
    <lineage>
        <taxon>Bacteria</taxon>
        <taxon>Pseudomonadati</taxon>
        <taxon>Atribacterota</taxon>
        <taxon>Atribacteria</taxon>
        <taxon>Atribacterales</taxon>
        <taxon>Candidatus Caldatribacteriaceae</taxon>
        <taxon>Candidatus Caldatribacterium</taxon>
    </lineage>
</organism>
<evidence type="ECO:0008006" key="2">
    <source>
        <dbReference type="Google" id="ProtNLM"/>
    </source>
</evidence>
<dbReference type="InterPro" id="IPR027417">
    <property type="entry name" value="P-loop_NTPase"/>
</dbReference>
<evidence type="ECO:0000313" key="1">
    <source>
        <dbReference type="EMBL" id="HGY38812.1"/>
    </source>
</evidence>